<dbReference type="EMBL" id="PDNB01000137">
    <property type="protein sequence ID" value="PGH04345.1"/>
    <property type="molecule type" value="Genomic_DNA"/>
</dbReference>
<comment type="caution">
    <text evidence="1">The sequence shown here is derived from an EMBL/GenBank/DDBJ whole genome shotgun (WGS) entry which is preliminary data.</text>
</comment>
<sequence>MFFTDQMRCYVKILGKMFRASAASCLRCVLLQSGAIMHKIREDNAATKIIHRQPFAASRRRHKIACPNIHAEQRAERDTAHYERNGPFVMELGKALISQISPTAYTYLMWCAQNNGGTQYWRVVESARSV</sequence>
<keyword evidence="2" id="KW-1185">Reference proteome</keyword>
<accession>A0A2B7X5X4</accession>
<name>A0A2B7X5X4_9EURO</name>
<dbReference type="Proteomes" id="UP000223968">
    <property type="component" value="Unassembled WGS sequence"/>
</dbReference>
<evidence type="ECO:0000313" key="2">
    <source>
        <dbReference type="Proteomes" id="UP000223968"/>
    </source>
</evidence>
<organism evidence="1 2">
    <name type="scientific">Helicocarpus griseus UAMH5409</name>
    <dbReference type="NCBI Taxonomy" id="1447875"/>
    <lineage>
        <taxon>Eukaryota</taxon>
        <taxon>Fungi</taxon>
        <taxon>Dikarya</taxon>
        <taxon>Ascomycota</taxon>
        <taxon>Pezizomycotina</taxon>
        <taxon>Eurotiomycetes</taxon>
        <taxon>Eurotiomycetidae</taxon>
        <taxon>Onygenales</taxon>
        <taxon>Ajellomycetaceae</taxon>
        <taxon>Helicocarpus</taxon>
    </lineage>
</organism>
<evidence type="ECO:0000313" key="1">
    <source>
        <dbReference type="EMBL" id="PGH04345.1"/>
    </source>
</evidence>
<protein>
    <submittedName>
        <fullName evidence="1">Uncharacterized protein</fullName>
    </submittedName>
</protein>
<proteinExistence type="predicted"/>
<gene>
    <name evidence="1" type="ORF">AJ79_07126</name>
</gene>
<reference evidence="1 2" key="1">
    <citation type="submission" date="2017-10" db="EMBL/GenBank/DDBJ databases">
        <title>Comparative genomics in systemic dimorphic fungi from Ajellomycetaceae.</title>
        <authorList>
            <person name="Munoz J.F."/>
            <person name="Mcewen J.G."/>
            <person name="Clay O.K."/>
            <person name="Cuomo C.A."/>
        </authorList>
    </citation>
    <scope>NUCLEOTIDE SEQUENCE [LARGE SCALE GENOMIC DNA]</scope>
    <source>
        <strain evidence="1 2">UAMH5409</strain>
    </source>
</reference>
<dbReference type="AlphaFoldDB" id="A0A2B7X5X4"/>